<reference evidence="3 4" key="2">
    <citation type="submission" date="2013-02" db="EMBL/GenBank/DDBJ databases">
        <title>The Genome Sequence of Plasmodium falciparum MaliPS096_E11.</title>
        <authorList>
            <consortium name="The Broad Institute Genome Sequencing Platform"/>
            <consortium name="The Broad Institute Genome Sequencing Center for Infectious Disease"/>
            <person name="Neafsey D."/>
            <person name="Cheeseman I."/>
            <person name="Volkman S."/>
            <person name="Adams J."/>
            <person name="Walker B."/>
            <person name="Young S.K."/>
            <person name="Zeng Q."/>
            <person name="Gargeya S."/>
            <person name="Fitzgerald M."/>
            <person name="Haas B."/>
            <person name="Abouelleil A."/>
            <person name="Alvarado L."/>
            <person name="Arachchi H.M."/>
            <person name="Berlin A.M."/>
            <person name="Chapman S.B."/>
            <person name="Dewar J."/>
            <person name="Goldberg J."/>
            <person name="Griggs A."/>
            <person name="Gujja S."/>
            <person name="Hansen M."/>
            <person name="Howarth C."/>
            <person name="Imamovic A."/>
            <person name="Larimer J."/>
            <person name="McCowan C."/>
            <person name="Murphy C."/>
            <person name="Neiman D."/>
            <person name="Pearson M."/>
            <person name="Priest M."/>
            <person name="Roberts A."/>
            <person name="Saif S."/>
            <person name="Shea T."/>
            <person name="Sisk P."/>
            <person name="Sykes S."/>
            <person name="Wortman J."/>
            <person name="Nusbaum C."/>
            <person name="Birren B."/>
        </authorList>
    </citation>
    <scope>NUCLEOTIDE SEQUENCE [LARGE SCALE GENOMIC DNA]</scope>
    <source>
        <strain evidence="3 4">MaliPS096_E11</strain>
    </source>
</reference>
<sequence>MIHIFYRTAIFTLSIWTTLLYSNKNLKCNFYYNNNNLSTYVIKHNRFLSEYQSNFLGGGYSAALKLVNSKKSGTNVNTKYNSENTNTNNNIPESSSTYTNTRLAANNSTTTSTTKVTDNNKTNIKLTGNNSTTINTNSTENTSATKKFMRSTFLIFYISIINTFKRTKKKIKIKIKRFYNNNTKTISTDNNNTKTISNDNNNTNTISTDNNNNNTNQYVFANNYNETTSDDELNKDSCDYSEEKENIKSMINAYLDKLDLETVRKIHSDISTCIEKKNNPRNQITHLNNLKNMYNIIKFIVVIYIAFNWSEVIYKYVGKLILAFALYMLIN</sequence>
<evidence type="ECO:0000313" key="3">
    <source>
        <dbReference type="EMBL" id="ETW50324.1"/>
    </source>
</evidence>
<proteinExistence type="predicted"/>
<feature type="chain" id="PRO_5001537249" description="Sporozoite threonine and asparagine-rich protein" evidence="2">
    <location>
        <begin position="23"/>
        <end position="331"/>
    </location>
</feature>
<gene>
    <name evidence="3" type="ORF">PFMALIP_01625</name>
</gene>
<dbReference type="EMBL" id="KI925524">
    <property type="protein sequence ID" value="ETW50324.1"/>
    <property type="molecule type" value="Genomic_DNA"/>
</dbReference>
<feature type="signal peptide" evidence="2">
    <location>
        <begin position="1"/>
        <end position="22"/>
    </location>
</feature>
<protein>
    <recommendedName>
        <fullName evidence="5">Sporozoite threonine and asparagine-rich protein</fullName>
    </recommendedName>
</protein>
<organism evidence="3 4">
    <name type="scientific">Plasmodium falciparum MaliPS096_E11</name>
    <dbReference type="NCBI Taxonomy" id="1036727"/>
    <lineage>
        <taxon>Eukaryota</taxon>
        <taxon>Sar</taxon>
        <taxon>Alveolata</taxon>
        <taxon>Apicomplexa</taxon>
        <taxon>Aconoidasida</taxon>
        <taxon>Haemosporida</taxon>
        <taxon>Plasmodiidae</taxon>
        <taxon>Plasmodium</taxon>
        <taxon>Plasmodium (Laverania)</taxon>
    </lineage>
</organism>
<evidence type="ECO:0000256" key="2">
    <source>
        <dbReference type="SAM" id="SignalP"/>
    </source>
</evidence>
<dbReference type="OrthoDB" id="378935at2759"/>
<accession>A0A024WSY1</accession>
<name>A0A024WSY1_PLAFA</name>
<feature type="region of interest" description="Disordered" evidence="1">
    <location>
        <begin position="190"/>
        <end position="213"/>
    </location>
</feature>
<dbReference type="AlphaFoldDB" id="A0A024WSY1"/>
<dbReference type="Proteomes" id="UP000030699">
    <property type="component" value="Unassembled WGS sequence"/>
</dbReference>
<evidence type="ECO:0008006" key="5">
    <source>
        <dbReference type="Google" id="ProtNLM"/>
    </source>
</evidence>
<evidence type="ECO:0000256" key="1">
    <source>
        <dbReference type="SAM" id="MobiDB-lite"/>
    </source>
</evidence>
<reference evidence="3 4" key="1">
    <citation type="submission" date="2013-02" db="EMBL/GenBank/DDBJ databases">
        <title>The Genome Annotation of Plasmodium falciparum MaliPS096_E11.</title>
        <authorList>
            <consortium name="The Broad Institute Genome Sequencing Platform"/>
            <consortium name="The Broad Institute Genome Sequencing Center for Infectious Disease"/>
            <person name="Neafsey D."/>
            <person name="Hoffman S."/>
            <person name="Volkman S."/>
            <person name="Rosenthal P."/>
            <person name="Walker B."/>
            <person name="Young S.K."/>
            <person name="Zeng Q."/>
            <person name="Gargeya S."/>
            <person name="Fitzgerald M."/>
            <person name="Haas B."/>
            <person name="Abouelleil A."/>
            <person name="Allen A.W."/>
            <person name="Alvarado L."/>
            <person name="Arachchi H.M."/>
            <person name="Berlin A.M."/>
            <person name="Chapman S.B."/>
            <person name="Gainer-Dewar J."/>
            <person name="Goldberg J."/>
            <person name="Griggs A."/>
            <person name="Gujja S."/>
            <person name="Hansen M."/>
            <person name="Howarth C."/>
            <person name="Imamovic A."/>
            <person name="Ireland A."/>
            <person name="Larimer J."/>
            <person name="McCowan C."/>
            <person name="Murphy C."/>
            <person name="Pearson M."/>
            <person name="Poon T.W."/>
            <person name="Priest M."/>
            <person name="Roberts A."/>
            <person name="Saif S."/>
            <person name="Shea T."/>
            <person name="Sisk P."/>
            <person name="Sykes S."/>
            <person name="Wortman J."/>
            <person name="Nusbaum C."/>
            <person name="Birren B."/>
        </authorList>
    </citation>
    <scope>NUCLEOTIDE SEQUENCE [LARGE SCALE GENOMIC DNA]</scope>
    <source>
        <strain evidence="3 4">MaliPS096_E11</strain>
    </source>
</reference>
<keyword evidence="2" id="KW-0732">Signal</keyword>
<evidence type="ECO:0000313" key="4">
    <source>
        <dbReference type="Proteomes" id="UP000030699"/>
    </source>
</evidence>